<dbReference type="InterPro" id="IPR039426">
    <property type="entry name" value="TonB-dep_rcpt-like"/>
</dbReference>
<dbReference type="PROSITE" id="PS51257">
    <property type="entry name" value="PROKAR_LIPOPROTEIN"/>
    <property type="match status" value="1"/>
</dbReference>
<comment type="caution">
    <text evidence="13">The sequence shown here is derived from an EMBL/GenBank/DDBJ whole genome shotgun (WGS) entry which is preliminary data.</text>
</comment>
<dbReference type="InterPro" id="IPR000531">
    <property type="entry name" value="Beta-barrel_TonB"/>
</dbReference>
<feature type="domain" description="TonB-dependent receptor-like beta-barrel" evidence="11">
    <location>
        <begin position="402"/>
        <end position="908"/>
    </location>
</feature>
<keyword evidence="2 8" id="KW-0813">Transport</keyword>
<protein>
    <submittedName>
        <fullName evidence="13">Iron complex outermembrane receptor protein</fullName>
    </submittedName>
</protein>
<organism evidence="13 14">
    <name type="scientific">Microbacter margulisiae</name>
    <dbReference type="NCBI Taxonomy" id="1350067"/>
    <lineage>
        <taxon>Bacteria</taxon>
        <taxon>Pseudomonadati</taxon>
        <taxon>Bacteroidota</taxon>
        <taxon>Bacteroidia</taxon>
        <taxon>Bacteroidales</taxon>
        <taxon>Porphyromonadaceae</taxon>
        <taxon>Microbacter</taxon>
    </lineage>
</organism>
<dbReference type="Gene3D" id="2.60.40.1120">
    <property type="entry name" value="Carboxypeptidase-like, regulatory domain"/>
    <property type="match status" value="1"/>
</dbReference>
<dbReference type="Pfam" id="PF00593">
    <property type="entry name" value="TonB_dep_Rec_b-barrel"/>
    <property type="match status" value="1"/>
</dbReference>
<proteinExistence type="inferred from homology"/>
<keyword evidence="5 9" id="KW-0798">TonB box</keyword>
<feature type="domain" description="TonB-dependent receptor plug" evidence="12">
    <location>
        <begin position="138"/>
        <end position="251"/>
    </location>
</feature>
<dbReference type="Pfam" id="PF07715">
    <property type="entry name" value="Plug"/>
    <property type="match status" value="1"/>
</dbReference>
<dbReference type="Pfam" id="PF13715">
    <property type="entry name" value="CarbopepD_reg_2"/>
    <property type="match status" value="1"/>
</dbReference>
<sequence length="998" mass="110688">MRKILHVEKFCHYRFFVMTIFMLFVSCLLYAAPLPPTQQNSTENGSRKITGIVKDEKGMPLPGVNVVVAGTHTGTITDVNGSFSLTLPADKTALEFSFIGYQSQKIFAAGKSRLNVQMTPEARKLDEVVVIGYGTQKAKDLTGAIESVSSKDFQKAPVANAEELISNKISGVQVLPSSGQPGAGSSILIRGGASLSASLDPLIVIDGMPLEGWDSGPGMLSQLNPNDIATFTVLKDASAAAIYGSRASNGVILITTKEGVKGAPKISFSENTEVSDLRKEISVLSATQYRNVINNLGLTTVTPVGNASTDWQKEIFQTALSTSYNLSVGGKVKALPYYASTSYTDQNGILKTGNYKRITGMLNLNPTFFTDHLKVTISVKGSYEKQRIANQNAIWVAAEYDPTQPVYTSDQTYGGYYQYTQYASNPAVTISNPVSMIDQVHSYSSTIRSIGNIHLDYKVHFLPDLHINVNAGYDASRATSSYWTPANYFADNVAGGYNNQADPASKVFNTVFESYANYAKELPSLLSKIDLTGGYSYNNFLSTYYYYPTYNQAGTQLSQYGYPSTSGYGMDQPSHSIISFYGRLNYTFDQKYLLTASIRDDGSSRFAPSHRWGIFPSAALAWKMKDENFLKNNRVISDLKLRLSYGVTGQQDGLANYMHVPVYTAASTLYQYYIGNTAYTTIWPSVYNPDVKWEQTATANAGVDYGFLEHRITGSLDVYKRETKDLLQTVIVPLGYTFSSTMTRNIGTMENDGVEFLIKAVPVQTKNFTWNISYNFAYNQNKITHLNYTTDNGLSLSSDDRLVNTVGYSRDTYYLYHQVYDKNGMPVEGQVVDANHDGVISASDRYLTNKSAVPKYLMGFNTSFQYKRWTLGIAMHSDLGNYIYYQPTNSTIAITGWNTSENMSTLYYKTHFSQSSSYENYSDLYLQNASFLKCDNINLGYDFGNIIRDSHVSLRLSASVQNVFTITKFTGQDPETNSGYQNTYPIPRTFSLGLNLNF</sequence>
<dbReference type="SUPFAM" id="SSF49464">
    <property type="entry name" value="Carboxypeptidase regulatory domain-like"/>
    <property type="match status" value="1"/>
</dbReference>
<comment type="similarity">
    <text evidence="8 9">Belongs to the TonB-dependent receptor family.</text>
</comment>
<dbReference type="NCBIfam" id="TIGR04056">
    <property type="entry name" value="OMP_RagA_SusC"/>
    <property type="match status" value="1"/>
</dbReference>
<dbReference type="InterPro" id="IPR023996">
    <property type="entry name" value="TonB-dep_OMP_SusC/RagA"/>
</dbReference>
<dbReference type="Gene3D" id="2.40.170.20">
    <property type="entry name" value="TonB-dependent receptor, beta-barrel domain"/>
    <property type="match status" value="1"/>
</dbReference>
<keyword evidence="14" id="KW-1185">Reference proteome</keyword>
<evidence type="ECO:0000259" key="12">
    <source>
        <dbReference type="Pfam" id="PF07715"/>
    </source>
</evidence>
<evidence type="ECO:0000256" key="4">
    <source>
        <dbReference type="ARBA" id="ARBA00022692"/>
    </source>
</evidence>
<reference evidence="13 14" key="1">
    <citation type="submission" date="2020-08" db="EMBL/GenBank/DDBJ databases">
        <title>Genomic Encyclopedia of Type Strains, Phase IV (KMG-IV): sequencing the most valuable type-strain genomes for metagenomic binning, comparative biology and taxonomic classification.</title>
        <authorList>
            <person name="Goeker M."/>
        </authorList>
    </citation>
    <scope>NUCLEOTIDE SEQUENCE [LARGE SCALE GENOMIC DNA]</scope>
    <source>
        <strain evidence="13 14">DSM 27471</strain>
    </source>
</reference>
<keyword evidence="4 8" id="KW-0812">Transmembrane</keyword>
<evidence type="ECO:0000313" key="14">
    <source>
        <dbReference type="Proteomes" id="UP000544222"/>
    </source>
</evidence>
<keyword evidence="10" id="KW-1133">Transmembrane helix</keyword>
<evidence type="ECO:0000256" key="8">
    <source>
        <dbReference type="PROSITE-ProRule" id="PRU01360"/>
    </source>
</evidence>
<keyword evidence="3 8" id="KW-1134">Transmembrane beta strand</keyword>
<evidence type="ECO:0000256" key="5">
    <source>
        <dbReference type="ARBA" id="ARBA00023077"/>
    </source>
</evidence>
<dbReference type="AlphaFoldDB" id="A0A7W5H121"/>
<dbReference type="InterPro" id="IPR012910">
    <property type="entry name" value="Plug_dom"/>
</dbReference>
<evidence type="ECO:0000313" key="13">
    <source>
        <dbReference type="EMBL" id="MBB3186260.1"/>
    </source>
</evidence>
<dbReference type="RefSeq" id="WP_183412176.1">
    <property type="nucleotide sequence ID" value="NZ_JACHYB010000001.1"/>
</dbReference>
<keyword evidence="6 8" id="KW-0472">Membrane</keyword>
<dbReference type="EMBL" id="JACHYB010000001">
    <property type="protein sequence ID" value="MBB3186260.1"/>
    <property type="molecule type" value="Genomic_DNA"/>
</dbReference>
<evidence type="ECO:0000256" key="9">
    <source>
        <dbReference type="RuleBase" id="RU003357"/>
    </source>
</evidence>
<dbReference type="Proteomes" id="UP000544222">
    <property type="component" value="Unassembled WGS sequence"/>
</dbReference>
<evidence type="ECO:0000256" key="7">
    <source>
        <dbReference type="ARBA" id="ARBA00023237"/>
    </source>
</evidence>
<feature type="transmembrane region" description="Helical" evidence="10">
    <location>
        <begin position="12"/>
        <end position="32"/>
    </location>
</feature>
<dbReference type="NCBIfam" id="TIGR04057">
    <property type="entry name" value="SusC_RagA_signa"/>
    <property type="match status" value="1"/>
</dbReference>
<gene>
    <name evidence="13" type="ORF">FHX64_000423</name>
</gene>
<dbReference type="GO" id="GO:0009279">
    <property type="term" value="C:cell outer membrane"/>
    <property type="evidence" value="ECO:0007669"/>
    <property type="project" value="UniProtKB-SubCell"/>
</dbReference>
<keyword evidence="7 8" id="KW-0998">Cell outer membrane</keyword>
<dbReference type="PROSITE" id="PS52016">
    <property type="entry name" value="TONB_DEPENDENT_REC_3"/>
    <property type="match status" value="1"/>
</dbReference>
<evidence type="ECO:0000256" key="10">
    <source>
        <dbReference type="SAM" id="Phobius"/>
    </source>
</evidence>
<dbReference type="InterPro" id="IPR037066">
    <property type="entry name" value="Plug_dom_sf"/>
</dbReference>
<dbReference type="InterPro" id="IPR008969">
    <property type="entry name" value="CarboxyPept-like_regulatory"/>
</dbReference>
<keyword evidence="13" id="KW-0675">Receptor</keyword>
<evidence type="ECO:0000256" key="2">
    <source>
        <dbReference type="ARBA" id="ARBA00022448"/>
    </source>
</evidence>
<evidence type="ECO:0000256" key="1">
    <source>
        <dbReference type="ARBA" id="ARBA00004571"/>
    </source>
</evidence>
<evidence type="ECO:0000259" key="11">
    <source>
        <dbReference type="Pfam" id="PF00593"/>
    </source>
</evidence>
<name>A0A7W5H121_9PORP</name>
<comment type="subcellular location">
    <subcellularLocation>
        <location evidence="1 8">Cell outer membrane</location>
        <topology evidence="1 8">Multi-pass membrane protein</topology>
    </subcellularLocation>
</comment>
<dbReference type="Gene3D" id="2.170.130.10">
    <property type="entry name" value="TonB-dependent receptor, plug domain"/>
    <property type="match status" value="1"/>
</dbReference>
<dbReference type="SUPFAM" id="SSF56935">
    <property type="entry name" value="Porins"/>
    <property type="match status" value="1"/>
</dbReference>
<dbReference type="FunFam" id="2.60.40.1120:FF:000003">
    <property type="entry name" value="Outer membrane protein Omp121"/>
    <property type="match status" value="1"/>
</dbReference>
<accession>A0A7W5H121</accession>
<evidence type="ECO:0000256" key="6">
    <source>
        <dbReference type="ARBA" id="ARBA00023136"/>
    </source>
</evidence>
<dbReference type="InterPro" id="IPR036942">
    <property type="entry name" value="Beta-barrel_TonB_sf"/>
</dbReference>
<dbReference type="InterPro" id="IPR023997">
    <property type="entry name" value="TonB-dep_OMP_SusC/RagA_CS"/>
</dbReference>
<evidence type="ECO:0000256" key="3">
    <source>
        <dbReference type="ARBA" id="ARBA00022452"/>
    </source>
</evidence>